<dbReference type="AlphaFoldDB" id="A0A8J6C3S9"/>
<dbReference type="PANTHER" id="PTHR12661">
    <property type="entry name" value="PETER PAN-RELATED"/>
    <property type="match status" value="1"/>
</dbReference>
<evidence type="ECO:0000259" key="2">
    <source>
        <dbReference type="PROSITE" id="PS50833"/>
    </source>
</evidence>
<dbReference type="InterPro" id="IPR007109">
    <property type="entry name" value="Brix"/>
</dbReference>
<name>A0A8J6C3S9_DIALT</name>
<organism evidence="3 4">
    <name type="scientific">Diacronema lutheri</name>
    <name type="common">Unicellular marine alga</name>
    <name type="synonym">Monochrysis lutheri</name>
    <dbReference type="NCBI Taxonomy" id="2081491"/>
    <lineage>
        <taxon>Eukaryota</taxon>
        <taxon>Haptista</taxon>
        <taxon>Haptophyta</taxon>
        <taxon>Pavlovophyceae</taxon>
        <taxon>Pavlovales</taxon>
        <taxon>Pavlovaceae</taxon>
        <taxon>Diacronema</taxon>
    </lineage>
</organism>
<evidence type="ECO:0000256" key="1">
    <source>
        <dbReference type="SAM" id="MobiDB-lite"/>
    </source>
</evidence>
<gene>
    <name evidence="3" type="ORF">KFE25_000935</name>
</gene>
<feature type="region of interest" description="Disordered" evidence="1">
    <location>
        <begin position="308"/>
        <end position="511"/>
    </location>
</feature>
<proteinExistence type="predicted"/>
<reference evidence="3" key="1">
    <citation type="submission" date="2021-05" db="EMBL/GenBank/DDBJ databases">
        <title>The genome of the haptophyte Pavlova lutheri (Diacronema luteri, Pavlovales) - a model for lipid biosynthesis in eukaryotic algae.</title>
        <authorList>
            <person name="Hulatt C.J."/>
            <person name="Posewitz M.C."/>
        </authorList>
    </citation>
    <scope>NUCLEOTIDE SEQUENCE</scope>
    <source>
        <strain evidence="3">NIVA-4/92</strain>
    </source>
</reference>
<dbReference type="EMBL" id="JAGTXO010000039">
    <property type="protein sequence ID" value="KAG8459579.1"/>
    <property type="molecule type" value="Genomic_DNA"/>
</dbReference>
<dbReference type="PROSITE" id="PS50833">
    <property type="entry name" value="BRIX"/>
    <property type="match status" value="1"/>
</dbReference>
<comment type="caution">
    <text evidence="3">The sequence shown here is derived from an EMBL/GenBank/DDBJ whole genome shotgun (WGS) entry which is preliminary data.</text>
</comment>
<dbReference type="PANTHER" id="PTHR12661:SF5">
    <property type="entry name" value="SUPPRESSOR OF SWI4 1 HOMOLOG"/>
    <property type="match status" value="1"/>
</dbReference>
<dbReference type="GO" id="GO:0019843">
    <property type="term" value="F:rRNA binding"/>
    <property type="evidence" value="ECO:0007669"/>
    <property type="project" value="InterPro"/>
</dbReference>
<protein>
    <recommendedName>
        <fullName evidence="2">Brix domain-containing protein</fullName>
    </recommendedName>
</protein>
<feature type="compositionally biased region" description="Low complexity" evidence="1">
    <location>
        <begin position="459"/>
        <end position="484"/>
    </location>
</feature>
<dbReference type="GO" id="GO:0006364">
    <property type="term" value="P:rRNA processing"/>
    <property type="evidence" value="ECO:0007669"/>
    <property type="project" value="InterPro"/>
</dbReference>
<evidence type="ECO:0000313" key="3">
    <source>
        <dbReference type="EMBL" id="KAG8459579.1"/>
    </source>
</evidence>
<dbReference type="Proteomes" id="UP000751190">
    <property type="component" value="Unassembled WGS sequence"/>
</dbReference>
<dbReference type="SMART" id="SM00879">
    <property type="entry name" value="Brix"/>
    <property type="match status" value="1"/>
</dbReference>
<feature type="compositionally biased region" description="Basic and acidic residues" evidence="1">
    <location>
        <begin position="414"/>
        <end position="430"/>
    </location>
</feature>
<keyword evidence="4" id="KW-1185">Reference proteome</keyword>
<feature type="compositionally biased region" description="Basic and acidic residues" evidence="1">
    <location>
        <begin position="311"/>
        <end position="350"/>
    </location>
</feature>
<dbReference type="GO" id="GO:0030687">
    <property type="term" value="C:preribosome, large subunit precursor"/>
    <property type="evidence" value="ECO:0007669"/>
    <property type="project" value="TreeGrafter"/>
</dbReference>
<accession>A0A8J6C3S9</accession>
<dbReference type="OrthoDB" id="10261452at2759"/>
<dbReference type="InterPro" id="IPR045112">
    <property type="entry name" value="PPAN-like"/>
</dbReference>
<sequence length="511" mass="55536">MAIRRRKKRRTHKPVTLDDAQVPRSFVFSKGQGGPVVVELVADLKRMMEPHTASRLKARKTNRVRDFLHVAGQYNVNFFMIVSTTERGTYLRLARVPRGPTLQFRVHRFSLAADVAAALRRPHSPTGGEFATPPLLVLHGFSKTDKQDQLATVMFQNLFPPIDVGKMSIKTCRRVVLVHHDRETGRTHVRQYAITATPTGMTRGLKKLLRAGSTSKLLAARLGQLEDISQLLERDGYSSESGAETDQETEAVTLPQDYTRRGARKAQQCAIKLTELGPRLELELLKIEEGVCDGNVMYHKYVTKTAAESAELARRADERREGKEERKRQQEENVRRKAEAKAAELAERAAKRTRGAPVPAAPARAEGSAADGAAGDEDSGSDGDDEDDEPSDADWFRDEVGEEPEPGLFRAARARGDADADADGKRDKFNPRYVKRGAKHGRAGDGAASSREGAPTTAPPTRRGGADAARPRAQLARRGAEAAGGRFGRSGGGGDGGGDGGGVGGKKRVLA</sequence>
<evidence type="ECO:0000313" key="4">
    <source>
        <dbReference type="Proteomes" id="UP000751190"/>
    </source>
</evidence>
<feature type="compositionally biased region" description="Acidic residues" evidence="1">
    <location>
        <begin position="374"/>
        <end position="392"/>
    </location>
</feature>
<dbReference type="GO" id="GO:0000027">
    <property type="term" value="P:ribosomal large subunit assembly"/>
    <property type="evidence" value="ECO:0007669"/>
    <property type="project" value="TreeGrafter"/>
</dbReference>
<feature type="compositionally biased region" description="Gly residues" evidence="1">
    <location>
        <begin position="485"/>
        <end position="504"/>
    </location>
</feature>
<dbReference type="Pfam" id="PF04427">
    <property type="entry name" value="Brix"/>
    <property type="match status" value="1"/>
</dbReference>
<dbReference type="OMA" id="KDYTVMT"/>
<feature type="domain" description="Brix" evidence="2">
    <location>
        <begin position="23"/>
        <end position="293"/>
    </location>
</feature>
<feature type="compositionally biased region" description="Low complexity" evidence="1">
    <location>
        <begin position="356"/>
        <end position="373"/>
    </location>
</feature>